<accession>A0A0F9RH66</accession>
<reference evidence="1" key="1">
    <citation type="journal article" date="2015" name="Nature">
        <title>Complex archaea that bridge the gap between prokaryotes and eukaryotes.</title>
        <authorList>
            <person name="Spang A."/>
            <person name="Saw J.H."/>
            <person name="Jorgensen S.L."/>
            <person name="Zaremba-Niedzwiedzka K."/>
            <person name="Martijn J."/>
            <person name="Lind A.E."/>
            <person name="van Eijk R."/>
            <person name="Schleper C."/>
            <person name="Guy L."/>
            <person name="Ettema T.J."/>
        </authorList>
    </citation>
    <scope>NUCLEOTIDE SEQUENCE</scope>
</reference>
<proteinExistence type="predicted"/>
<sequence>MMKCLWPIAVFLLLMPNKAMADTHAAASCSIADITTAVNAASDGDTVTVPTTGSPCTWNSALSLDLTTKGLLIQGAGRDSLTIISNTPLTDPTLELLVATGFTVTITGFTFDGDGRNNTSSDAVLNMTGTGSTHRIHTNDIINIGDRGIRLLYDGGELYVLIDNNRLYSSGVGGEQAITAFGNGDTSWGVAHTWGDANATFIEDNEFYWNRNSDSAVDGYDGARYVIRYNAFYEKGIGFHGNFTGNYRSLFSSEIYQNDLNLNAASPIDWVRVKGGSHTIYSNRATGNFRTRLFADSERSCGSAPTWGKCTGANDYDGNTAGPTGTSGTASAGAQTSMTDSGAGWSVNAYTGFYVHNTTEGAVGDADCIALIDSNTSEVLTLSAQLADSCSGDSTFANTETYVITLGYPCLDQLGRGASQAADKVYEWSNTEDGSDVDWVINDACPGETPELSDHLVIGTDLINDTQRPGYSGYIYPHPRVGGSCEVSGGDITESALQAGYEWTVTFTGEAVDALVGDNDPLTEVFVDGWTATGGGNWNTCIRDAIADQADNGTDEVTQDDSQTVRFTIPANACTTPNRIVVTMDGSILDGGKDMVCTPVVVTSSEAIAGETVGIVYDVNAGPIIYDVNGITITP</sequence>
<dbReference type="SUPFAM" id="SSF51126">
    <property type="entry name" value="Pectin lyase-like"/>
    <property type="match status" value="1"/>
</dbReference>
<gene>
    <name evidence="1" type="ORF">LCGC14_0895440</name>
</gene>
<organism evidence="1">
    <name type="scientific">marine sediment metagenome</name>
    <dbReference type="NCBI Taxonomy" id="412755"/>
    <lineage>
        <taxon>unclassified sequences</taxon>
        <taxon>metagenomes</taxon>
        <taxon>ecological metagenomes</taxon>
    </lineage>
</organism>
<protein>
    <recommendedName>
        <fullName evidence="2">Right handed beta helix domain-containing protein</fullName>
    </recommendedName>
</protein>
<dbReference type="EMBL" id="LAZR01002887">
    <property type="protein sequence ID" value="KKN24371.1"/>
    <property type="molecule type" value="Genomic_DNA"/>
</dbReference>
<name>A0A0F9RH66_9ZZZZ</name>
<evidence type="ECO:0008006" key="2">
    <source>
        <dbReference type="Google" id="ProtNLM"/>
    </source>
</evidence>
<dbReference type="AlphaFoldDB" id="A0A0F9RH66"/>
<comment type="caution">
    <text evidence="1">The sequence shown here is derived from an EMBL/GenBank/DDBJ whole genome shotgun (WGS) entry which is preliminary data.</text>
</comment>
<dbReference type="InterPro" id="IPR011050">
    <property type="entry name" value="Pectin_lyase_fold/virulence"/>
</dbReference>
<evidence type="ECO:0000313" key="1">
    <source>
        <dbReference type="EMBL" id="KKN24371.1"/>
    </source>
</evidence>